<feature type="transmembrane region" description="Helical" evidence="6">
    <location>
        <begin position="79"/>
        <end position="99"/>
    </location>
</feature>
<feature type="transmembrane region" description="Helical" evidence="6">
    <location>
        <begin position="334"/>
        <end position="353"/>
    </location>
</feature>
<feature type="domain" description="STAS" evidence="7">
    <location>
        <begin position="445"/>
        <end position="567"/>
    </location>
</feature>
<comment type="subcellular location">
    <subcellularLocation>
        <location evidence="1">Membrane</location>
        <topology evidence="1">Multi-pass membrane protein</topology>
    </subcellularLocation>
</comment>
<dbReference type="PANTHER" id="PTHR11814">
    <property type="entry name" value="SULFATE TRANSPORTER"/>
    <property type="match status" value="1"/>
</dbReference>
<evidence type="ECO:0000256" key="4">
    <source>
        <dbReference type="ARBA" id="ARBA00023136"/>
    </source>
</evidence>
<feature type="transmembrane region" description="Helical" evidence="6">
    <location>
        <begin position="142"/>
        <end position="165"/>
    </location>
</feature>
<feature type="transmembrane region" description="Helical" evidence="6">
    <location>
        <begin position="360"/>
        <end position="379"/>
    </location>
</feature>
<evidence type="ECO:0000256" key="3">
    <source>
        <dbReference type="ARBA" id="ARBA00022989"/>
    </source>
</evidence>
<feature type="region of interest" description="Disordered" evidence="5">
    <location>
        <begin position="565"/>
        <end position="593"/>
    </location>
</feature>
<feature type="transmembrane region" description="Helical" evidence="6">
    <location>
        <begin position="399"/>
        <end position="421"/>
    </location>
</feature>
<feature type="transmembrane region" description="Helical" evidence="6">
    <location>
        <begin position="185"/>
        <end position="207"/>
    </location>
</feature>
<feature type="transmembrane region" description="Helical" evidence="6">
    <location>
        <begin position="257"/>
        <end position="275"/>
    </location>
</feature>
<keyword evidence="3 6" id="KW-1133">Transmembrane helix</keyword>
<feature type="transmembrane region" description="Helical" evidence="6">
    <location>
        <begin position="53"/>
        <end position="72"/>
    </location>
</feature>
<reference evidence="8 9" key="1">
    <citation type="submission" date="2024-09" db="EMBL/GenBank/DDBJ databases">
        <authorList>
            <person name="Sun Q."/>
            <person name="Mori K."/>
        </authorList>
    </citation>
    <scope>NUCLEOTIDE SEQUENCE [LARGE SCALE GENOMIC DNA]</scope>
    <source>
        <strain evidence="8 9">JCM 1342</strain>
    </source>
</reference>
<dbReference type="InterPro" id="IPR002645">
    <property type="entry name" value="STAS_dom"/>
</dbReference>
<protein>
    <submittedName>
        <fullName evidence="8">SulP family inorganic anion transporter</fullName>
    </submittedName>
</protein>
<evidence type="ECO:0000256" key="2">
    <source>
        <dbReference type="ARBA" id="ARBA00022692"/>
    </source>
</evidence>
<dbReference type="SUPFAM" id="SSF52091">
    <property type="entry name" value="SpoIIaa-like"/>
    <property type="match status" value="1"/>
</dbReference>
<dbReference type="Pfam" id="PF00916">
    <property type="entry name" value="Sulfate_transp"/>
    <property type="match status" value="1"/>
</dbReference>
<keyword evidence="2 6" id="KW-0812">Transmembrane</keyword>
<keyword evidence="9" id="KW-1185">Reference proteome</keyword>
<accession>A0ABV5SZ73</accession>
<dbReference type="InterPro" id="IPR011547">
    <property type="entry name" value="SLC26A/SulP_dom"/>
</dbReference>
<organism evidence="8 9">
    <name type="scientific">Microbacterium terregens</name>
    <dbReference type="NCBI Taxonomy" id="69363"/>
    <lineage>
        <taxon>Bacteria</taxon>
        <taxon>Bacillati</taxon>
        <taxon>Actinomycetota</taxon>
        <taxon>Actinomycetes</taxon>
        <taxon>Micrococcales</taxon>
        <taxon>Microbacteriaceae</taxon>
        <taxon>Microbacterium</taxon>
    </lineage>
</organism>
<evidence type="ECO:0000259" key="7">
    <source>
        <dbReference type="PROSITE" id="PS50801"/>
    </source>
</evidence>
<dbReference type="Proteomes" id="UP001589611">
    <property type="component" value="Unassembled WGS sequence"/>
</dbReference>
<sequence>MKAAARTLRRWIPGVATALDYKRAWLWPDIRSGLVLTALLIPAGMGYAQAAGLPAYTGLYATIVPLLAYAVFGPSRILVIGPDSALAPIIAAAVIPLALGDEGRAVALAGLLAILVGGILIAAGALRLGIVTDLLSKPIRIGYLNAIALIVIVSQVPKLLGFTIGSGGALADVAGIGSAIADGRINVPSAALGVGSIAIMVVFRLVWGGRIPGVFVAVAGAMILTAALGLDEAVAVVGAMPQGLPAPALGGLEWADVAALAVPAVGVALIAFADTGVLSRTLAARRGETVSGSREMAGLGIANVAGGLFGGFPISGSTSRTPVAEAAGARSQLAGVIGAVLVLGFMLLIPGVTRFLPESVLAAVVIMAVVTLIDIPGVIRLFRVDLVDALLSLGSFLGVFLVGVLEGIAVAIGLSFLAVVLHSWRPYRAELGRIPGVRGYHDRVRNPEAERIPGIVIVRWDAPLFFANAGIFDDWVRAVVNRAQADAAPGAPPITTVIVAAEPITDIDTTAMDELIDLDEYLSQQGIELVLAEAKGPVRDLMRRHGLGERFPTDRFPPTVGAAVDAETGRLRSDIGDVGDPADDEGSPDPRDA</sequence>
<dbReference type="CDD" id="cd07042">
    <property type="entry name" value="STAS_SulP_like_sulfate_transporter"/>
    <property type="match status" value="1"/>
</dbReference>
<proteinExistence type="predicted"/>
<evidence type="ECO:0000313" key="8">
    <source>
        <dbReference type="EMBL" id="MFB9645650.1"/>
    </source>
</evidence>
<comment type="caution">
    <text evidence="8">The sequence shown here is derived from an EMBL/GenBank/DDBJ whole genome shotgun (WGS) entry which is preliminary data.</text>
</comment>
<dbReference type="Gene3D" id="3.30.750.24">
    <property type="entry name" value="STAS domain"/>
    <property type="match status" value="1"/>
</dbReference>
<dbReference type="Pfam" id="PF01740">
    <property type="entry name" value="STAS"/>
    <property type="match status" value="1"/>
</dbReference>
<evidence type="ECO:0000256" key="5">
    <source>
        <dbReference type="SAM" id="MobiDB-lite"/>
    </source>
</evidence>
<dbReference type="RefSeq" id="WP_344712083.1">
    <property type="nucleotide sequence ID" value="NZ_BAAAWH010000001.1"/>
</dbReference>
<feature type="transmembrane region" description="Helical" evidence="6">
    <location>
        <begin position="296"/>
        <end position="314"/>
    </location>
</feature>
<feature type="transmembrane region" description="Helical" evidence="6">
    <location>
        <begin position="30"/>
        <end position="47"/>
    </location>
</feature>
<name>A0ABV5SZ73_9MICO</name>
<dbReference type="InterPro" id="IPR001902">
    <property type="entry name" value="SLC26A/SulP_fam"/>
</dbReference>
<feature type="transmembrane region" description="Helical" evidence="6">
    <location>
        <begin position="105"/>
        <end position="130"/>
    </location>
</feature>
<evidence type="ECO:0000256" key="1">
    <source>
        <dbReference type="ARBA" id="ARBA00004141"/>
    </source>
</evidence>
<evidence type="ECO:0000313" key="9">
    <source>
        <dbReference type="Proteomes" id="UP001589611"/>
    </source>
</evidence>
<dbReference type="InterPro" id="IPR036513">
    <property type="entry name" value="STAS_dom_sf"/>
</dbReference>
<evidence type="ECO:0000256" key="6">
    <source>
        <dbReference type="SAM" id="Phobius"/>
    </source>
</evidence>
<gene>
    <name evidence="8" type="ORF">ACFFPJ_07555</name>
</gene>
<feature type="transmembrane region" description="Helical" evidence="6">
    <location>
        <begin position="214"/>
        <end position="237"/>
    </location>
</feature>
<dbReference type="PROSITE" id="PS50801">
    <property type="entry name" value="STAS"/>
    <property type="match status" value="1"/>
</dbReference>
<keyword evidence="4 6" id="KW-0472">Membrane</keyword>
<dbReference type="EMBL" id="JBHMBE010000003">
    <property type="protein sequence ID" value="MFB9645650.1"/>
    <property type="molecule type" value="Genomic_DNA"/>
</dbReference>